<proteinExistence type="inferred from homology"/>
<keyword evidence="2" id="KW-0378">Hydrolase</keyword>
<dbReference type="CDD" id="cd01014">
    <property type="entry name" value="nicotinamidase_related"/>
    <property type="match status" value="1"/>
</dbReference>
<dbReference type="InterPro" id="IPR050272">
    <property type="entry name" value="Isochorismatase-like_hydrls"/>
</dbReference>
<dbReference type="InterPro" id="IPR000868">
    <property type="entry name" value="Isochorismatase-like_dom"/>
</dbReference>
<dbReference type="Proteomes" id="UP000295184">
    <property type="component" value="Unassembled WGS sequence"/>
</dbReference>
<comment type="similarity">
    <text evidence="1">Belongs to the isochorismatase family.</text>
</comment>
<name>A0A4R1R194_9FIRM</name>
<evidence type="ECO:0000313" key="4">
    <source>
        <dbReference type="EMBL" id="TCL59091.1"/>
    </source>
</evidence>
<dbReference type="STRING" id="1650663.GCA_001486665_03291"/>
<dbReference type="EMBL" id="SLUM01000006">
    <property type="protein sequence ID" value="TCL59091.1"/>
    <property type="molecule type" value="Genomic_DNA"/>
</dbReference>
<dbReference type="OrthoDB" id="9785724at2"/>
<dbReference type="InterPro" id="IPR036380">
    <property type="entry name" value="Isochorismatase-like_sf"/>
</dbReference>
<dbReference type="PANTHER" id="PTHR43540">
    <property type="entry name" value="PEROXYUREIDOACRYLATE/UREIDOACRYLATE AMIDOHYDROLASE-RELATED"/>
    <property type="match status" value="1"/>
</dbReference>
<gene>
    <name evidence="4" type="ORF">EDD77_1064</name>
</gene>
<feature type="domain" description="Isochorismatase-like" evidence="3">
    <location>
        <begin position="5"/>
        <end position="143"/>
    </location>
</feature>
<accession>A0A4R1R194</accession>
<sequence>MKYDALIVIDMQTALVNAHPYNEAGVLAGIRSLLERCRASGVPVIYVCHDGGPGDELELGSPGWQVATPIAPEPGEKRFDKHFNSAFRQTGLHEYLQQMNAKQLILCGMQTEYCFDVSCKVAFELGYEATIARGTTTTFDNDFATARDLTRYYEEKIWANRYAQVLELNEVLSRLKGNESS</sequence>
<dbReference type="Pfam" id="PF00857">
    <property type="entry name" value="Isochorismatase"/>
    <property type="match status" value="1"/>
</dbReference>
<evidence type="ECO:0000259" key="3">
    <source>
        <dbReference type="Pfam" id="PF00857"/>
    </source>
</evidence>
<protein>
    <submittedName>
        <fullName evidence="4">Nicotinamidase-related amidase</fullName>
    </submittedName>
</protein>
<reference evidence="4 5" key="1">
    <citation type="submission" date="2019-03" db="EMBL/GenBank/DDBJ databases">
        <title>Genomic Encyclopedia of Type Strains, Phase IV (KMG-IV): sequencing the most valuable type-strain genomes for metagenomic binning, comparative biology and taxonomic classification.</title>
        <authorList>
            <person name="Goeker M."/>
        </authorList>
    </citation>
    <scope>NUCLEOTIDE SEQUENCE [LARGE SCALE GENOMIC DNA]</scope>
    <source>
        <strain evidence="4 5">DSM 100451</strain>
    </source>
</reference>
<dbReference type="PANTHER" id="PTHR43540:SF14">
    <property type="entry name" value="ISOCHORISMATASE"/>
    <property type="match status" value="1"/>
</dbReference>
<dbReference type="RefSeq" id="WP_058966810.1">
    <property type="nucleotide sequence ID" value="NZ_CABKVM010000019.1"/>
</dbReference>
<dbReference type="Gene3D" id="3.40.50.850">
    <property type="entry name" value="Isochorismatase-like"/>
    <property type="match status" value="1"/>
</dbReference>
<comment type="caution">
    <text evidence="4">The sequence shown here is derived from an EMBL/GenBank/DDBJ whole genome shotgun (WGS) entry which is preliminary data.</text>
</comment>
<dbReference type="AlphaFoldDB" id="A0A4R1R194"/>
<dbReference type="SUPFAM" id="SSF52499">
    <property type="entry name" value="Isochorismatase-like hydrolases"/>
    <property type="match status" value="1"/>
</dbReference>
<evidence type="ECO:0000256" key="1">
    <source>
        <dbReference type="ARBA" id="ARBA00006336"/>
    </source>
</evidence>
<evidence type="ECO:0000313" key="5">
    <source>
        <dbReference type="Proteomes" id="UP000295184"/>
    </source>
</evidence>
<evidence type="ECO:0000256" key="2">
    <source>
        <dbReference type="ARBA" id="ARBA00022801"/>
    </source>
</evidence>
<dbReference type="GO" id="GO:0016787">
    <property type="term" value="F:hydrolase activity"/>
    <property type="evidence" value="ECO:0007669"/>
    <property type="project" value="UniProtKB-KW"/>
</dbReference>
<organism evidence="4 5">
    <name type="scientific">Allofournierella massiliensis</name>
    <dbReference type="NCBI Taxonomy" id="1650663"/>
    <lineage>
        <taxon>Bacteria</taxon>
        <taxon>Bacillati</taxon>
        <taxon>Bacillota</taxon>
        <taxon>Clostridia</taxon>
        <taxon>Eubacteriales</taxon>
        <taxon>Oscillospiraceae</taxon>
        <taxon>Allofournierella</taxon>
    </lineage>
</organism>